<evidence type="ECO:0000256" key="1">
    <source>
        <dbReference type="ARBA" id="ARBA00001946"/>
    </source>
</evidence>
<keyword evidence="3" id="KW-0479">Metal-binding</keyword>
<sequence>MKLSFATLSPSLACTSMHYRTILPLLWSTPKINQSRFKLFASASNMFHGNMLHGKKRRSANYHPTIWNFQIIDSLSTPYTYELHATQLEELKHQVRTLLLDSTKEPYVQLKLIDSIQRLGVAYHFQVEIKETLMDLSRLDLSVSGDLNTIALHFRLLREHGFPVSSGAFDKFCYEDGKFMDNLKEDAKGLLSLYDASHLGMLGEDALEEANHFSTKNLKLLLGKLQDNYMAEQVQQALDVPLHWRMLRLEARNFINVYEKDDTRNLFLLRLAKLDYNLVQSVYQGELKELARWWKDLGFGEKLDFARDRLMENYLWAMGMIFEPHFSKSRISLTKLVCILTAVDDMYDIYGSLDELQIFTNAINRWDIGAIEELPEYMKICYFAIYNFANELAYGVMKDSGSNILPYLKKEWTNLCKSYLVEARWFCSNYTPSLDEYLENAWISIGGLAAIVHSYMLLSSKDSMDCLNHVSELIYRSSLITRLTNDLGTSIAESKRGDVIKSIQCYMIKENASEEEAKEHIKGLIRHSWKKLNEGIDNKCSLMNLLCLNMARTSQCIFQYGDGIGTSIGITRDRLTSLIIQPISIC</sequence>
<dbReference type="InterPro" id="IPR036965">
    <property type="entry name" value="Terpene_synth_N_sf"/>
</dbReference>
<dbReference type="GO" id="GO:0000287">
    <property type="term" value="F:magnesium ion binding"/>
    <property type="evidence" value="ECO:0007669"/>
    <property type="project" value="InterPro"/>
</dbReference>
<evidence type="ECO:0000256" key="5">
    <source>
        <dbReference type="ARBA" id="ARBA00023239"/>
    </source>
</evidence>
<evidence type="ECO:0000256" key="2">
    <source>
        <dbReference type="ARBA" id="ARBA00006333"/>
    </source>
</evidence>
<dbReference type="GO" id="GO:0016102">
    <property type="term" value="P:diterpenoid biosynthetic process"/>
    <property type="evidence" value="ECO:0007669"/>
    <property type="project" value="InterPro"/>
</dbReference>
<dbReference type="InterPro" id="IPR044814">
    <property type="entry name" value="Terpene_cyclase_plant_C1"/>
</dbReference>
<name>A0A067KDD2_JATCU</name>
<dbReference type="FunFam" id="1.10.600.10:FF:000007">
    <property type="entry name" value="Isoprene synthase, chloroplastic"/>
    <property type="match status" value="1"/>
</dbReference>
<evidence type="ECO:0000259" key="6">
    <source>
        <dbReference type="Pfam" id="PF01397"/>
    </source>
</evidence>
<dbReference type="Pfam" id="PF03936">
    <property type="entry name" value="Terpene_synth_C"/>
    <property type="match status" value="1"/>
</dbReference>
<dbReference type="OrthoDB" id="843611at2759"/>
<comment type="similarity">
    <text evidence="2">Belongs to the terpene synthase family.</text>
</comment>
<dbReference type="GO" id="GO:0120251">
    <property type="term" value="P:hydrocarbon biosynthetic process"/>
    <property type="evidence" value="ECO:0007669"/>
    <property type="project" value="UniProtKB-ARBA"/>
</dbReference>
<reference evidence="8 9" key="1">
    <citation type="journal article" date="2014" name="PLoS ONE">
        <title>Global Analysis of Gene Expression Profiles in Physic Nut (Jatropha curcas L.) Seedlings Exposed to Salt Stress.</title>
        <authorList>
            <person name="Zhang L."/>
            <person name="Zhang C."/>
            <person name="Wu P."/>
            <person name="Chen Y."/>
            <person name="Li M."/>
            <person name="Jiang H."/>
            <person name="Wu G."/>
        </authorList>
    </citation>
    <scope>NUCLEOTIDE SEQUENCE [LARGE SCALE GENOMIC DNA]</scope>
    <source>
        <strain evidence="9">cv. GZQX0401</strain>
        <tissue evidence="8">Young leaves</tissue>
    </source>
</reference>
<accession>A0A067KDD2</accession>
<feature type="domain" description="Terpene synthase N-terminal" evidence="6">
    <location>
        <begin position="67"/>
        <end position="238"/>
    </location>
</feature>
<keyword evidence="4" id="KW-0460">Magnesium</keyword>
<dbReference type="AlphaFoldDB" id="A0A067KDD2"/>
<organism evidence="8 9">
    <name type="scientific">Jatropha curcas</name>
    <name type="common">Barbados nut</name>
    <dbReference type="NCBI Taxonomy" id="180498"/>
    <lineage>
        <taxon>Eukaryota</taxon>
        <taxon>Viridiplantae</taxon>
        <taxon>Streptophyta</taxon>
        <taxon>Embryophyta</taxon>
        <taxon>Tracheophyta</taxon>
        <taxon>Spermatophyta</taxon>
        <taxon>Magnoliopsida</taxon>
        <taxon>eudicotyledons</taxon>
        <taxon>Gunneridae</taxon>
        <taxon>Pentapetalae</taxon>
        <taxon>rosids</taxon>
        <taxon>fabids</taxon>
        <taxon>Malpighiales</taxon>
        <taxon>Euphorbiaceae</taxon>
        <taxon>Crotonoideae</taxon>
        <taxon>Jatropheae</taxon>
        <taxon>Jatropha</taxon>
    </lineage>
</organism>
<proteinExistence type="inferred from homology"/>
<protein>
    <submittedName>
        <fullName evidence="8">Uncharacterized protein</fullName>
    </submittedName>
</protein>
<dbReference type="SUPFAM" id="SSF48576">
    <property type="entry name" value="Terpenoid synthases"/>
    <property type="match status" value="1"/>
</dbReference>
<dbReference type="InterPro" id="IPR008930">
    <property type="entry name" value="Terpenoid_cyclase/PrenylTrfase"/>
</dbReference>
<dbReference type="SFLD" id="SFLDG01019">
    <property type="entry name" value="Terpene_Cyclase_Like_1_C_Termi"/>
    <property type="match status" value="1"/>
</dbReference>
<dbReference type="Gene3D" id="1.50.10.130">
    <property type="entry name" value="Terpene synthase, N-terminal domain"/>
    <property type="match status" value="1"/>
</dbReference>
<dbReference type="InterPro" id="IPR050148">
    <property type="entry name" value="Terpene_synthase-like"/>
</dbReference>
<dbReference type="Pfam" id="PF01397">
    <property type="entry name" value="Terpene_synth"/>
    <property type="match status" value="1"/>
</dbReference>
<keyword evidence="5" id="KW-0456">Lyase</keyword>
<dbReference type="InterPro" id="IPR001906">
    <property type="entry name" value="Terpene_synth_N"/>
</dbReference>
<dbReference type="Proteomes" id="UP000027138">
    <property type="component" value="Unassembled WGS sequence"/>
</dbReference>
<dbReference type="PANTHER" id="PTHR31225:SF98">
    <property type="entry name" value="TERPENE SYNTHASE 9-RELATED"/>
    <property type="match status" value="1"/>
</dbReference>
<keyword evidence="9" id="KW-1185">Reference proteome</keyword>
<dbReference type="InterPro" id="IPR034741">
    <property type="entry name" value="Terpene_cyclase-like_1_C"/>
</dbReference>
<dbReference type="GO" id="GO:0010333">
    <property type="term" value="F:terpene synthase activity"/>
    <property type="evidence" value="ECO:0007669"/>
    <property type="project" value="InterPro"/>
</dbReference>
<evidence type="ECO:0000256" key="4">
    <source>
        <dbReference type="ARBA" id="ARBA00022842"/>
    </source>
</evidence>
<dbReference type="EMBL" id="KK914699">
    <property type="protein sequence ID" value="KDP30235.1"/>
    <property type="molecule type" value="Genomic_DNA"/>
</dbReference>
<dbReference type="InterPro" id="IPR005630">
    <property type="entry name" value="Terpene_synthase_metal-bd"/>
</dbReference>
<dbReference type="FunFam" id="1.50.10.130:FF:000001">
    <property type="entry name" value="Isoprene synthase, chloroplastic"/>
    <property type="match status" value="1"/>
</dbReference>
<feature type="domain" description="Terpene synthase metal-binding" evidence="7">
    <location>
        <begin position="295"/>
        <end position="531"/>
    </location>
</feature>
<evidence type="ECO:0000313" key="9">
    <source>
        <dbReference type="Proteomes" id="UP000027138"/>
    </source>
</evidence>
<dbReference type="KEGG" id="jcu:105641275"/>
<dbReference type="Gene3D" id="1.10.600.10">
    <property type="entry name" value="Farnesyl Diphosphate Synthase"/>
    <property type="match status" value="1"/>
</dbReference>
<dbReference type="PANTHER" id="PTHR31225">
    <property type="entry name" value="OS04G0344100 PROTEIN-RELATED"/>
    <property type="match status" value="1"/>
</dbReference>
<dbReference type="CDD" id="cd00684">
    <property type="entry name" value="Terpene_cyclase_plant_C1"/>
    <property type="match status" value="1"/>
</dbReference>
<dbReference type="SFLD" id="SFLDS00005">
    <property type="entry name" value="Isoprenoid_Synthase_Type_I"/>
    <property type="match status" value="1"/>
</dbReference>
<gene>
    <name evidence="8" type="ORF">JCGZ_17017</name>
</gene>
<dbReference type="InterPro" id="IPR008949">
    <property type="entry name" value="Isoprenoid_synthase_dom_sf"/>
</dbReference>
<evidence type="ECO:0000256" key="3">
    <source>
        <dbReference type="ARBA" id="ARBA00022723"/>
    </source>
</evidence>
<comment type="cofactor">
    <cofactor evidence="1">
        <name>Mg(2+)</name>
        <dbReference type="ChEBI" id="CHEBI:18420"/>
    </cofactor>
</comment>
<evidence type="ECO:0000259" key="7">
    <source>
        <dbReference type="Pfam" id="PF03936"/>
    </source>
</evidence>
<dbReference type="STRING" id="180498.A0A067KDD2"/>
<evidence type="ECO:0000313" key="8">
    <source>
        <dbReference type="EMBL" id="KDP30235.1"/>
    </source>
</evidence>
<dbReference type="SUPFAM" id="SSF48239">
    <property type="entry name" value="Terpenoid cyclases/Protein prenyltransferases"/>
    <property type="match status" value="1"/>
</dbReference>